<dbReference type="InterPro" id="IPR004101">
    <property type="entry name" value="Mur_ligase_C"/>
</dbReference>
<proteinExistence type="predicted"/>
<dbReference type="InterPro" id="IPR036615">
    <property type="entry name" value="Mur_ligase_C_dom_sf"/>
</dbReference>
<dbReference type="STRING" id="1335048.AKL17_4704"/>
<gene>
    <name evidence="2" type="ORF">AKL17_4704</name>
</gene>
<dbReference type="AlphaFoldDB" id="A0A159ZAQ6"/>
<accession>A0A159ZAQ6</accession>
<dbReference type="EMBL" id="CP012661">
    <property type="protein sequence ID" value="AMY71914.1"/>
    <property type="molecule type" value="Genomic_DNA"/>
</dbReference>
<feature type="domain" description="Mur ligase C-terminal" evidence="1">
    <location>
        <begin position="26"/>
        <end position="134"/>
    </location>
</feature>
<dbReference type="Proteomes" id="UP000076128">
    <property type="component" value="Chromosome"/>
</dbReference>
<dbReference type="Pfam" id="PF02875">
    <property type="entry name" value="Mur_ligase_C"/>
    <property type="match status" value="1"/>
</dbReference>
<evidence type="ECO:0000313" key="2">
    <source>
        <dbReference type="EMBL" id="AMY71914.1"/>
    </source>
</evidence>
<name>A0A159ZAQ6_9RHOB</name>
<dbReference type="Gene3D" id="3.90.190.20">
    <property type="entry name" value="Mur ligase, C-terminal domain"/>
    <property type="match status" value="1"/>
</dbReference>
<protein>
    <submittedName>
        <fullName evidence="2">FolC bifunctional protein</fullName>
    </submittedName>
</protein>
<dbReference type="SUPFAM" id="SSF53244">
    <property type="entry name" value="MurD-like peptide ligases, peptide-binding domain"/>
    <property type="match status" value="1"/>
</dbReference>
<reference evidence="2 3" key="1">
    <citation type="submission" date="2015-09" db="EMBL/GenBank/DDBJ databases">
        <title>Complete genome sequence of Defluviimonas alba cai42t isolated from an oilfield in Xinjiang.</title>
        <authorList>
            <person name="Geng S."/>
            <person name="Pan X."/>
            <person name="Wu X."/>
        </authorList>
    </citation>
    <scope>NUCLEOTIDE SEQUENCE [LARGE SCALE GENOMIC DNA]</scope>
    <source>
        <strain evidence="3">cai42</strain>
    </source>
</reference>
<sequence length="146" mass="15033">MTRADWPARMQRLRRGPLPLAAPEAELWLDGGHNPAAGEALAVTLAQMPRRATHLVVGMLNTKDIGGYLRPLAAHAASLTAVSIPGEANTLSAEQTEAAAHAAGLAATTAPSVMAAVQRIVAADPGARILICGSLYLAGSILRENG</sequence>
<keyword evidence="3" id="KW-1185">Reference proteome</keyword>
<dbReference type="KEGG" id="daa:AKL17_4704"/>
<dbReference type="PATRIC" id="fig|1335048.3.peg.4884"/>
<organism evidence="2 3">
    <name type="scientific">Frigidibacter mobilis</name>
    <dbReference type="NCBI Taxonomy" id="1335048"/>
    <lineage>
        <taxon>Bacteria</taxon>
        <taxon>Pseudomonadati</taxon>
        <taxon>Pseudomonadota</taxon>
        <taxon>Alphaproteobacteria</taxon>
        <taxon>Rhodobacterales</taxon>
        <taxon>Paracoccaceae</taxon>
        <taxon>Frigidibacter</taxon>
    </lineage>
</organism>
<evidence type="ECO:0000259" key="1">
    <source>
        <dbReference type="Pfam" id="PF02875"/>
    </source>
</evidence>
<dbReference type="GO" id="GO:0016881">
    <property type="term" value="F:acid-amino acid ligase activity"/>
    <property type="evidence" value="ECO:0007669"/>
    <property type="project" value="InterPro"/>
</dbReference>
<evidence type="ECO:0000313" key="3">
    <source>
        <dbReference type="Proteomes" id="UP000076128"/>
    </source>
</evidence>